<dbReference type="PANTHER" id="PTHR31061:SF24">
    <property type="entry name" value="LD22376P"/>
    <property type="match status" value="1"/>
</dbReference>
<evidence type="ECO:0000259" key="2">
    <source>
        <dbReference type="Pfam" id="PF07786"/>
    </source>
</evidence>
<dbReference type="OrthoDB" id="9788724at2"/>
<keyword evidence="4" id="KW-1185">Reference proteome</keyword>
<proteinExistence type="predicted"/>
<name>A0A399EKF7_9DEIN</name>
<dbReference type="Proteomes" id="UP000265800">
    <property type="component" value="Unassembled WGS sequence"/>
</dbReference>
<protein>
    <recommendedName>
        <fullName evidence="2">Heparan-alpha-glucosaminide N-acetyltransferase catalytic domain-containing protein</fullName>
    </recommendedName>
</protein>
<evidence type="ECO:0000256" key="1">
    <source>
        <dbReference type="SAM" id="Phobius"/>
    </source>
</evidence>
<dbReference type="AlphaFoldDB" id="A0A399EKF7"/>
<feature type="transmembrane region" description="Helical" evidence="1">
    <location>
        <begin position="152"/>
        <end position="175"/>
    </location>
</feature>
<organism evidence="3 4">
    <name type="scientific">Meiothermus luteus</name>
    <dbReference type="NCBI Taxonomy" id="2026184"/>
    <lineage>
        <taxon>Bacteria</taxon>
        <taxon>Thermotogati</taxon>
        <taxon>Deinococcota</taxon>
        <taxon>Deinococci</taxon>
        <taxon>Thermales</taxon>
        <taxon>Thermaceae</taxon>
        <taxon>Meiothermus</taxon>
    </lineage>
</organism>
<gene>
    <name evidence="3" type="ORF">Mlute_02373</name>
</gene>
<dbReference type="Pfam" id="PF07786">
    <property type="entry name" value="HGSNAT_cat"/>
    <property type="match status" value="1"/>
</dbReference>
<dbReference type="RefSeq" id="WP_119360898.1">
    <property type="nucleotide sequence ID" value="NZ_QWKZ01000095.1"/>
</dbReference>
<feature type="transmembrane region" description="Helical" evidence="1">
    <location>
        <begin position="93"/>
        <end position="114"/>
    </location>
</feature>
<feature type="transmembrane region" description="Helical" evidence="1">
    <location>
        <begin position="290"/>
        <end position="311"/>
    </location>
</feature>
<dbReference type="InterPro" id="IPR012429">
    <property type="entry name" value="HGSNAT_cat"/>
</dbReference>
<comment type="caution">
    <text evidence="3">The sequence shown here is derived from an EMBL/GenBank/DDBJ whole genome shotgun (WGS) entry which is preliminary data.</text>
</comment>
<reference evidence="3 4" key="1">
    <citation type="submission" date="2018-08" db="EMBL/GenBank/DDBJ databases">
        <title>Meiothermus luteus KCTC 52599 genome sequencing project.</title>
        <authorList>
            <person name="Da Costa M.S."/>
            <person name="Albuquerque L."/>
            <person name="Raposo P."/>
            <person name="Froufe H.J.C."/>
            <person name="Barroso C.S."/>
            <person name="Egas C."/>
        </authorList>
    </citation>
    <scope>NUCLEOTIDE SEQUENCE [LARGE SCALE GENOMIC DNA]</scope>
    <source>
        <strain evidence="3 4">KCTC 52599</strain>
    </source>
</reference>
<keyword evidence="1" id="KW-1133">Transmembrane helix</keyword>
<feature type="transmembrane region" description="Helical" evidence="1">
    <location>
        <begin position="340"/>
        <end position="359"/>
    </location>
</feature>
<keyword evidence="1" id="KW-0472">Membrane</keyword>
<dbReference type="EMBL" id="QWKZ01000095">
    <property type="protein sequence ID" value="RIH82862.1"/>
    <property type="molecule type" value="Genomic_DNA"/>
</dbReference>
<feature type="transmembrane region" description="Helical" evidence="1">
    <location>
        <begin position="259"/>
        <end position="278"/>
    </location>
</feature>
<evidence type="ECO:0000313" key="3">
    <source>
        <dbReference type="EMBL" id="RIH82862.1"/>
    </source>
</evidence>
<dbReference type="PANTHER" id="PTHR31061">
    <property type="entry name" value="LD22376P"/>
    <property type="match status" value="1"/>
</dbReference>
<accession>A0A399EKF7</accession>
<feature type="transmembrane region" description="Helical" evidence="1">
    <location>
        <begin position="195"/>
        <end position="217"/>
    </location>
</feature>
<feature type="transmembrane region" description="Helical" evidence="1">
    <location>
        <begin position="60"/>
        <end position="81"/>
    </location>
</feature>
<evidence type="ECO:0000313" key="4">
    <source>
        <dbReference type="Proteomes" id="UP000265800"/>
    </source>
</evidence>
<feature type="transmembrane region" description="Helical" evidence="1">
    <location>
        <begin position="229"/>
        <end position="247"/>
    </location>
</feature>
<keyword evidence="1" id="KW-0812">Transmembrane</keyword>
<feature type="transmembrane region" description="Helical" evidence="1">
    <location>
        <begin position="120"/>
        <end position="140"/>
    </location>
</feature>
<sequence length="367" mass="39611">MAVSSLSTPTPAPQVRARSIVLDAFRGLTILLMLLVNNAALDSATPPQLTHAPWGAGVHLADLVFPWFLFATGASIPFAWASSRRRGLGYGAWVLKALKRSLVLFLLGVFLVSAVAHTPLFALGVLQLIALAYGVGALLYPLPPTARWGLATLLLVGYWAAIRFVPVPGAGAGVFEEGQNLLFHLNQNYLAPLGLRGIPSVIPTAALVLLASGMGDLLRSPLSSLQKGAYLSGLGLGLSLLGYVWSLDLEFNKPYWTPSYILLGTGSGALLLGLMVWAEGLLGAGWALPLVVPGSNALLAYIAPILFKVWVLQDWKVGSSSLQSWFLESLKANLGPWVGGWAYTLGFIGFWWLVLLWLYRRDWLWRV</sequence>
<feature type="domain" description="Heparan-alpha-glucosaminide N-acetyltransferase catalytic" evidence="2">
    <location>
        <begin position="18"/>
        <end position="162"/>
    </location>
</feature>